<reference evidence="1" key="2">
    <citation type="submission" date="2020-09" db="EMBL/GenBank/DDBJ databases">
        <authorList>
            <person name="Sun Q."/>
            <person name="Ohkuma M."/>
        </authorList>
    </citation>
    <scope>NUCLEOTIDE SEQUENCE</scope>
    <source>
        <strain evidence="1">JCM 19596</strain>
    </source>
</reference>
<dbReference type="EMBL" id="BMPG01000001">
    <property type="protein sequence ID" value="GGL52986.1"/>
    <property type="molecule type" value="Genomic_DNA"/>
</dbReference>
<name>A0A830FGD9_9EURY</name>
<dbReference type="Proteomes" id="UP000607197">
    <property type="component" value="Unassembled WGS sequence"/>
</dbReference>
<evidence type="ECO:0000313" key="2">
    <source>
        <dbReference type="Proteomes" id="UP000607197"/>
    </source>
</evidence>
<dbReference type="OrthoDB" id="191840at2157"/>
<dbReference type="RefSeq" id="WP_188976248.1">
    <property type="nucleotide sequence ID" value="NZ_BMPG01000001.1"/>
</dbReference>
<comment type="caution">
    <text evidence="1">The sequence shown here is derived from an EMBL/GenBank/DDBJ whole genome shotgun (WGS) entry which is preliminary data.</text>
</comment>
<keyword evidence="2" id="KW-1185">Reference proteome</keyword>
<dbReference type="Pfam" id="PF23429">
    <property type="entry name" value="DUF7116"/>
    <property type="match status" value="1"/>
</dbReference>
<proteinExistence type="predicted"/>
<evidence type="ECO:0000313" key="1">
    <source>
        <dbReference type="EMBL" id="GGL52986.1"/>
    </source>
</evidence>
<dbReference type="AlphaFoldDB" id="A0A830FGD9"/>
<dbReference type="InterPro" id="IPR055540">
    <property type="entry name" value="DUF7116"/>
</dbReference>
<accession>A0A830FGD9</accession>
<sequence>MVAHTTPPAADAKTIFTDLGYDVVGDGPEFRATRDWKEVTVRAVADDATDAPDADLQCYVTWSEHAPALQRRLDGRDCDEWAVIGVDDDGGYEVTRAPPAERA</sequence>
<reference evidence="1" key="1">
    <citation type="journal article" date="2014" name="Int. J. Syst. Evol. Microbiol.">
        <title>Complete genome sequence of Corynebacterium casei LMG S-19264T (=DSM 44701T), isolated from a smear-ripened cheese.</title>
        <authorList>
            <consortium name="US DOE Joint Genome Institute (JGI-PGF)"/>
            <person name="Walter F."/>
            <person name="Albersmeier A."/>
            <person name="Kalinowski J."/>
            <person name="Ruckert C."/>
        </authorList>
    </citation>
    <scope>NUCLEOTIDE SEQUENCE</scope>
    <source>
        <strain evidence="1">JCM 19596</strain>
    </source>
</reference>
<gene>
    <name evidence="1" type="ORF">GCM10009039_08970</name>
</gene>
<protein>
    <submittedName>
        <fullName evidence="1">Uncharacterized protein</fullName>
    </submittedName>
</protein>
<organism evidence="1 2">
    <name type="scientific">Halocalculus aciditolerans</name>
    <dbReference type="NCBI Taxonomy" id="1383812"/>
    <lineage>
        <taxon>Archaea</taxon>
        <taxon>Methanobacteriati</taxon>
        <taxon>Methanobacteriota</taxon>
        <taxon>Stenosarchaea group</taxon>
        <taxon>Halobacteria</taxon>
        <taxon>Halobacteriales</taxon>
        <taxon>Halobacteriaceae</taxon>
        <taxon>Halocalculus</taxon>
    </lineage>
</organism>